<dbReference type="InterPro" id="IPR016181">
    <property type="entry name" value="Acyl_CoA_acyltransferase"/>
</dbReference>
<keyword evidence="2" id="KW-1185">Reference proteome</keyword>
<gene>
    <name evidence="1" type="ORF">NS263_07930</name>
</gene>
<accession>A0ABR5S7U6</accession>
<evidence type="ECO:0008006" key="3">
    <source>
        <dbReference type="Google" id="ProtNLM"/>
    </source>
</evidence>
<name>A0ABR5S7U6_9MICO</name>
<dbReference type="Gene3D" id="3.40.630.30">
    <property type="match status" value="1"/>
</dbReference>
<sequence>MSELVTWEQPEIVTRHGRRRPDFADDPRFTVFRWREMTDDLSPNENEWRSYRRDDEEIARLLLVRNYLSHSGDRAVPALLISNVEVRADLRGSKDHIGTALVDALAADHRDEEIYLGPAMGSEGFWDRFGWPMCDCQDCDGHDMVVRRPA</sequence>
<dbReference type="SUPFAM" id="SSF55729">
    <property type="entry name" value="Acyl-CoA N-acyltransferases (Nat)"/>
    <property type="match status" value="1"/>
</dbReference>
<proteinExistence type="predicted"/>
<comment type="caution">
    <text evidence="1">The sequence shown here is derived from an EMBL/GenBank/DDBJ whole genome shotgun (WGS) entry which is preliminary data.</text>
</comment>
<reference evidence="1 2" key="1">
    <citation type="journal article" date="2016" name="Front. Microbiol.">
        <title>Genomic Resource of Rice Seed Associated Bacteria.</title>
        <authorList>
            <person name="Midha S."/>
            <person name="Bansal K."/>
            <person name="Sharma S."/>
            <person name="Kumar N."/>
            <person name="Patil P.P."/>
            <person name="Chaudhry V."/>
            <person name="Patil P.B."/>
        </authorList>
    </citation>
    <scope>NUCLEOTIDE SEQUENCE [LARGE SCALE GENOMIC DNA]</scope>
    <source>
        <strain evidence="1 2">NS263</strain>
    </source>
</reference>
<protein>
    <recommendedName>
        <fullName evidence="3">N-acetyltransferase domain-containing protein</fullName>
    </recommendedName>
</protein>
<evidence type="ECO:0000313" key="2">
    <source>
        <dbReference type="Proteomes" id="UP000078335"/>
    </source>
</evidence>
<dbReference type="RefSeq" id="WP_058728737.1">
    <property type="nucleotide sequence ID" value="NZ_LDRB01000032.1"/>
</dbReference>
<dbReference type="EMBL" id="LDRB01000032">
    <property type="protein sequence ID" value="KTR40383.1"/>
    <property type="molecule type" value="Genomic_DNA"/>
</dbReference>
<evidence type="ECO:0000313" key="1">
    <source>
        <dbReference type="EMBL" id="KTR40383.1"/>
    </source>
</evidence>
<organism evidence="1 2">
    <name type="scientific">Curtobacterium oceanosedimentum</name>
    <dbReference type="NCBI Taxonomy" id="465820"/>
    <lineage>
        <taxon>Bacteria</taxon>
        <taxon>Bacillati</taxon>
        <taxon>Actinomycetota</taxon>
        <taxon>Actinomycetes</taxon>
        <taxon>Micrococcales</taxon>
        <taxon>Microbacteriaceae</taxon>
        <taxon>Curtobacterium</taxon>
    </lineage>
</organism>
<dbReference type="Proteomes" id="UP000078335">
    <property type="component" value="Unassembled WGS sequence"/>
</dbReference>